<proteinExistence type="predicted"/>
<evidence type="ECO:0000256" key="1">
    <source>
        <dbReference type="SAM" id="Phobius"/>
    </source>
</evidence>
<dbReference type="AlphaFoldDB" id="A0A1Y0B2S0"/>
<accession>A0A1Y0B2S0</accession>
<feature type="transmembrane region" description="Helical" evidence="1">
    <location>
        <begin position="40"/>
        <end position="59"/>
    </location>
</feature>
<protein>
    <submittedName>
        <fullName evidence="2">Uncharacterized protein</fullName>
    </submittedName>
</protein>
<keyword evidence="2" id="KW-0496">Mitochondrion</keyword>
<keyword evidence="1" id="KW-0812">Transmembrane</keyword>
<sequence>MTANCLVRKWLICWGCRMKLVVRASGLFIVPTRQTRVTDFVGFLVSLSLLVGALHYRYVDRSSIIEIWAGIFSGWVCGCEC</sequence>
<evidence type="ECO:0000313" key="2">
    <source>
        <dbReference type="EMBL" id="ART31687.1"/>
    </source>
</evidence>
<geneLocation type="mitochondrion" evidence="2"/>
<dbReference type="EMBL" id="KY774314">
    <property type="protein sequence ID" value="ART31687.1"/>
    <property type="molecule type" value="Genomic_DNA"/>
</dbReference>
<organism evidence="2">
    <name type="scientific">Utricularia reniformis</name>
    <dbReference type="NCBI Taxonomy" id="192314"/>
    <lineage>
        <taxon>Eukaryota</taxon>
        <taxon>Viridiplantae</taxon>
        <taxon>Streptophyta</taxon>
        <taxon>Embryophyta</taxon>
        <taxon>Tracheophyta</taxon>
        <taxon>Spermatophyta</taxon>
        <taxon>Magnoliopsida</taxon>
        <taxon>eudicotyledons</taxon>
        <taxon>Gunneridae</taxon>
        <taxon>Pentapetalae</taxon>
        <taxon>asterids</taxon>
        <taxon>lamiids</taxon>
        <taxon>Lamiales</taxon>
        <taxon>Lentibulariaceae</taxon>
        <taxon>Utricularia</taxon>
    </lineage>
</organism>
<keyword evidence="1" id="KW-1133">Transmembrane helix</keyword>
<keyword evidence="1" id="KW-0472">Membrane</keyword>
<gene>
    <name evidence="2" type="ORF">AEK19_MT1496</name>
</gene>
<reference evidence="2" key="1">
    <citation type="submission" date="2017-03" db="EMBL/GenBank/DDBJ databases">
        <title>The mitochondrial genome of the carnivorous plant Utricularia reniformis (Lentibulariaceae): structure, comparative analysis and evolutionary landmarks.</title>
        <authorList>
            <person name="Silva S.R."/>
            <person name="Alvarenga D.O."/>
            <person name="Michael T.P."/>
            <person name="Miranda V.F.O."/>
            <person name="Varani A.M."/>
        </authorList>
    </citation>
    <scope>NUCLEOTIDE SEQUENCE</scope>
</reference>
<name>A0A1Y0B2S0_9LAMI</name>